<evidence type="ECO:0000313" key="3">
    <source>
        <dbReference type="Proteomes" id="UP000325440"/>
    </source>
</evidence>
<keyword evidence="3" id="KW-1185">Reference proteome</keyword>
<evidence type="ECO:0000259" key="1">
    <source>
        <dbReference type="Pfam" id="PF01617"/>
    </source>
</evidence>
<organism evidence="2 3">
    <name type="scientific">Cinara cedri</name>
    <dbReference type="NCBI Taxonomy" id="506608"/>
    <lineage>
        <taxon>Eukaryota</taxon>
        <taxon>Metazoa</taxon>
        <taxon>Ecdysozoa</taxon>
        <taxon>Arthropoda</taxon>
        <taxon>Hexapoda</taxon>
        <taxon>Insecta</taxon>
        <taxon>Pterygota</taxon>
        <taxon>Neoptera</taxon>
        <taxon>Paraneoptera</taxon>
        <taxon>Hemiptera</taxon>
        <taxon>Sternorrhyncha</taxon>
        <taxon>Aphidomorpha</taxon>
        <taxon>Aphidoidea</taxon>
        <taxon>Aphididae</taxon>
        <taxon>Lachninae</taxon>
        <taxon>Cinara</taxon>
    </lineage>
</organism>
<dbReference type="EMBL" id="CABPRJ010002470">
    <property type="protein sequence ID" value="VVC46321.1"/>
    <property type="molecule type" value="Genomic_DNA"/>
</dbReference>
<proteinExistence type="predicted"/>
<dbReference type="Pfam" id="PF01617">
    <property type="entry name" value="Surface_Ag_2"/>
    <property type="match status" value="1"/>
</dbReference>
<feature type="domain" description="Msp4/OMP-like" evidence="1">
    <location>
        <begin position="85"/>
        <end position="133"/>
    </location>
</feature>
<evidence type="ECO:0000313" key="2">
    <source>
        <dbReference type="EMBL" id="VVC46321.1"/>
    </source>
</evidence>
<gene>
    <name evidence="2" type="ORF">CINCED_3A008191</name>
</gene>
<dbReference type="Proteomes" id="UP000325440">
    <property type="component" value="Unassembled WGS sequence"/>
</dbReference>
<accession>A0A5E4NQT3</accession>
<name>A0A5E4NQT3_9HEMI</name>
<reference evidence="2 3" key="1">
    <citation type="submission" date="2019-08" db="EMBL/GenBank/DDBJ databases">
        <authorList>
            <person name="Alioto T."/>
            <person name="Alioto T."/>
            <person name="Gomez Garrido J."/>
        </authorList>
    </citation>
    <scope>NUCLEOTIDE SEQUENCE [LARGE SCALE GENOMIC DNA]</scope>
</reference>
<dbReference type="InterPro" id="IPR002566">
    <property type="entry name" value="Msp4_OMP-like"/>
</dbReference>
<dbReference type="AlphaFoldDB" id="A0A5E4NQT3"/>
<protein>
    <submittedName>
        <fullName evidence="2">Surface antigen msp4</fullName>
    </submittedName>
</protein>
<sequence>MYSQVKVNNIGLINGPITVMHNTKDSKNADATYSMIANHDHTKNSSVMEYLSPLENELFFLPLCWSWNWCNKNKNIKTSIRPVHQSITGLNYQIIKDTDIYIGCRHFGLIGGNFDEFTTSKKIEVPAKAGKPKTLVLNKMIVLLLI</sequence>